<sequence length="294" mass="31347">MSALPMGDSSDCHSDRLVATSAAPLPAGVRTALHQLALPGLAWCEQLAAARYQHWQRVGLFRKTLWKYGSAALIRSLQSHQVAVSSLCWAGGFTGSANFSYREAVEDGRQAIAEAAELAAETLIIAPGGRAGHTLRHARRTVIAGLQELAEAATAQQVRLAVLVAPPPPRASWSLLHDVEDALELIGHVDCPQIGLACPLPCAASDLERWRCIAPRIWIMWSEVEATGGRTAAQAAGWNHSLSQLTHFGFSGVWELHAPAHGLSVPPRERKASCGALSEALGLAQLQPPGQIVI</sequence>
<accession>A0A7C4QJJ3</accession>
<proteinExistence type="predicted"/>
<dbReference type="InterPro" id="IPR013022">
    <property type="entry name" value="Xyl_isomerase-like_TIM-brl"/>
</dbReference>
<dbReference type="AlphaFoldDB" id="A0A7C4QJJ3"/>
<protein>
    <recommendedName>
        <fullName evidence="1">Xylose isomerase-like TIM barrel domain-containing protein</fullName>
    </recommendedName>
</protein>
<evidence type="ECO:0000259" key="1">
    <source>
        <dbReference type="Pfam" id="PF01261"/>
    </source>
</evidence>
<dbReference type="InterPro" id="IPR036237">
    <property type="entry name" value="Xyl_isomerase-like_sf"/>
</dbReference>
<name>A0A7C4QJJ3_9PLAN</name>
<dbReference type="Pfam" id="PF01261">
    <property type="entry name" value="AP_endonuc_2"/>
    <property type="match status" value="1"/>
</dbReference>
<reference evidence="2" key="1">
    <citation type="journal article" date="2020" name="mSystems">
        <title>Genome- and Community-Level Interaction Insights into Carbon Utilization and Element Cycling Functions of Hydrothermarchaeota in Hydrothermal Sediment.</title>
        <authorList>
            <person name="Zhou Z."/>
            <person name="Liu Y."/>
            <person name="Xu W."/>
            <person name="Pan J."/>
            <person name="Luo Z.H."/>
            <person name="Li M."/>
        </authorList>
    </citation>
    <scope>NUCLEOTIDE SEQUENCE [LARGE SCALE GENOMIC DNA]</scope>
    <source>
        <strain evidence="2">SpSt-508</strain>
    </source>
</reference>
<feature type="domain" description="Xylose isomerase-like TIM barrel" evidence="1">
    <location>
        <begin position="57"/>
        <end position="196"/>
    </location>
</feature>
<evidence type="ECO:0000313" key="2">
    <source>
        <dbReference type="EMBL" id="HGT40381.1"/>
    </source>
</evidence>
<gene>
    <name evidence="2" type="ORF">ENS64_14140</name>
</gene>
<dbReference type="SUPFAM" id="SSF51658">
    <property type="entry name" value="Xylose isomerase-like"/>
    <property type="match status" value="1"/>
</dbReference>
<dbReference type="Gene3D" id="3.20.20.150">
    <property type="entry name" value="Divalent-metal-dependent TIM barrel enzymes"/>
    <property type="match status" value="1"/>
</dbReference>
<dbReference type="EMBL" id="DSVQ01000016">
    <property type="protein sequence ID" value="HGT40381.1"/>
    <property type="molecule type" value="Genomic_DNA"/>
</dbReference>
<comment type="caution">
    <text evidence="2">The sequence shown here is derived from an EMBL/GenBank/DDBJ whole genome shotgun (WGS) entry which is preliminary data.</text>
</comment>
<organism evidence="2">
    <name type="scientific">Schlesneria paludicola</name>
    <dbReference type="NCBI Taxonomy" id="360056"/>
    <lineage>
        <taxon>Bacteria</taxon>
        <taxon>Pseudomonadati</taxon>
        <taxon>Planctomycetota</taxon>
        <taxon>Planctomycetia</taxon>
        <taxon>Planctomycetales</taxon>
        <taxon>Planctomycetaceae</taxon>
        <taxon>Schlesneria</taxon>
    </lineage>
</organism>